<dbReference type="Proteomes" id="UP000800093">
    <property type="component" value="Unassembled WGS sequence"/>
</dbReference>
<comment type="caution">
    <text evidence="4">The sequence shown here is derived from an EMBL/GenBank/DDBJ whole genome shotgun (WGS) entry which is preliminary data.</text>
</comment>
<evidence type="ECO:0000256" key="2">
    <source>
        <dbReference type="SAM" id="SignalP"/>
    </source>
</evidence>
<dbReference type="OrthoDB" id="413885at2759"/>
<dbReference type="GO" id="GO:0050660">
    <property type="term" value="F:flavin adenine dinucleotide binding"/>
    <property type="evidence" value="ECO:0007669"/>
    <property type="project" value="InterPro"/>
</dbReference>
<gene>
    <name evidence="4" type="ORF">CC78DRAFT_560493</name>
</gene>
<comment type="similarity">
    <text evidence="1">Belongs to the GMC oxidoreductase family.</text>
</comment>
<evidence type="ECO:0000259" key="3">
    <source>
        <dbReference type="PROSITE" id="PS00624"/>
    </source>
</evidence>
<feature type="signal peptide" evidence="2">
    <location>
        <begin position="1"/>
        <end position="20"/>
    </location>
</feature>
<keyword evidence="2" id="KW-0732">Signal</keyword>
<dbReference type="Gene3D" id="3.30.410.10">
    <property type="entry name" value="Cholesterol Oxidase, domain 2"/>
    <property type="match status" value="1"/>
</dbReference>
<dbReference type="PANTHER" id="PTHR47190:SF2">
    <property type="entry name" value="CELLOBIOSE DEHYDROGENASE (AFU_ORTHOLOGUE AFUA_2G17620)"/>
    <property type="match status" value="1"/>
</dbReference>
<reference evidence="5" key="1">
    <citation type="journal article" date="2020" name="Stud. Mycol.">
        <title>101 Dothideomycetes genomes: A test case for predicting lifestyles and emergence of pathogens.</title>
        <authorList>
            <person name="Haridas S."/>
            <person name="Albert R."/>
            <person name="Binder M."/>
            <person name="Bloem J."/>
            <person name="LaButti K."/>
            <person name="Salamov A."/>
            <person name="Andreopoulos B."/>
            <person name="Baker S."/>
            <person name="Barry K."/>
            <person name="Bills G."/>
            <person name="Bluhm B."/>
            <person name="Cannon C."/>
            <person name="Castanera R."/>
            <person name="Culley D."/>
            <person name="Daum C."/>
            <person name="Ezra D."/>
            <person name="Gonzalez J."/>
            <person name="Henrissat B."/>
            <person name="Kuo A."/>
            <person name="Liang C."/>
            <person name="Lipzen A."/>
            <person name="Lutzoni F."/>
            <person name="Magnuson J."/>
            <person name="Mondo S."/>
            <person name="Nolan M."/>
            <person name="Ohm R."/>
            <person name="Pangilinan J."/>
            <person name="Park H.-J."/>
            <person name="Ramirez L."/>
            <person name="Alfaro M."/>
            <person name="Sun H."/>
            <person name="Tritt A."/>
            <person name="Yoshinaga Y."/>
            <person name="Zwiers L.-H."/>
            <person name="Turgeon B."/>
            <person name="Goodwin S."/>
            <person name="Spatafora J."/>
            <person name="Crous P."/>
            <person name="Grigoriev I."/>
        </authorList>
    </citation>
    <scope>NUCLEOTIDE SEQUENCE [LARGE SCALE GENOMIC DNA]</scope>
    <source>
        <strain evidence="5">CBS 304.66</strain>
    </source>
</reference>
<sequence length="512" mass="55460">MSLALALAVSTVLILPLALGQDTTNPNCTTTGSGKTYDYIVIGSGAGGIPIADLLSEAGHSVLLIEKGLPSTGRWNGTMKPVWLEGTNLTRFDVPGLDMQKYVEKAWQRIPGTYVPSVDGKLYLQQGLDTVSKALDKAGFKYVVPNVHPDEKNFTYGHSTFFLENTERHCPLATYLVTAAKRGNFNLWTNAMPRRLVRKSGHITGVELECSNNGTVGPGFSGVINVTPDTGRVILSAGTFGSPKLLFRSGIGPKDQLETVQNSTIDGRTMVGSDQSIDLPVGYNLNDHVGTDIQIAHPDIFFYDFYGAWDEPIQSDVDEYLNNRIGILTQVAPNLGPIAWQQITGSDGVVRHIQWQARVEGRSKTSMTITQYLGTGTKPRGRMTILPNLNARVAIPPYLRDEGDKEVVIQGIEYMRGELSEVRNLTWIVPSVSQNSTAFVNSIPALPGSRGSNHWTGSCMIGTDDGRTEGRAVFDLDTKDASIFPGMVTGNPSGAIVAVAEYAAERILALKT</sequence>
<feature type="domain" description="Glucose-methanol-choline oxidoreductase N-terminal" evidence="3">
    <location>
        <begin position="238"/>
        <end position="252"/>
    </location>
</feature>
<dbReference type="GO" id="GO:0016614">
    <property type="term" value="F:oxidoreductase activity, acting on CH-OH group of donors"/>
    <property type="evidence" value="ECO:0007669"/>
    <property type="project" value="InterPro"/>
</dbReference>
<dbReference type="Pfam" id="PF05199">
    <property type="entry name" value="GMC_oxred_C"/>
    <property type="match status" value="1"/>
</dbReference>
<dbReference type="InterPro" id="IPR007867">
    <property type="entry name" value="GMC_OxRtase_C"/>
</dbReference>
<dbReference type="PANTHER" id="PTHR47190">
    <property type="entry name" value="DEHYDROGENASE, PUTATIVE-RELATED"/>
    <property type="match status" value="1"/>
</dbReference>
<dbReference type="Gene3D" id="3.50.50.60">
    <property type="entry name" value="FAD/NAD(P)-binding domain"/>
    <property type="match status" value="2"/>
</dbReference>
<feature type="chain" id="PRO_5040437392" evidence="2">
    <location>
        <begin position="21"/>
        <end position="512"/>
    </location>
</feature>
<dbReference type="EMBL" id="ML986619">
    <property type="protein sequence ID" value="KAF2264011.1"/>
    <property type="molecule type" value="Genomic_DNA"/>
</dbReference>
<dbReference type="PROSITE" id="PS00624">
    <property type="entry name" value="GMC_OXRED_2"/>
    <property type="match status" value="1"/>
</dbReference>
<dbReference type="SUPFAM" id="SSF54373">
    <property type="entry name" value="FAD-linked reductases, C-terminal domain"/>
    <property type="match status" value="1"/>
</dbReference>
<dbReference type="InterPro" id="IPR053208">
    <property type="entry name" value="GMC_Oxidoreductase_CD"/>
</dbReference>
<accession>A0A9P4N884</accession>
<dbReference type="SUPFAM" id="SSF51905">
    <property type="entry name" value="FAD/NAD(P)-binding domain"/>
    <property type="match status" value="1"/>
</dbReference>
<name>A0A9P4N884_9PLEO</name>
<evidence type="ECO:0000313" key="4">
    <source>
        <dbReference type="EMBL" id="KAF2264011.1"/>
    </source>
</evidence>
<keyword evidence="5" id="KW-1185">Reference proteome</keyword>
<organism evidence="4 5">
    <name type="scientific">Lojkania enalia</name>
    <dbReference type="NCBI Taxonomy" id="147567"/>
    <lineage>
        <taxon>Eukaryota</taxon>
        <taxon>Fungi</taxon>
        <taxon>Dikarya</taxon>
        <taxon>Ascomycota</taxon>
        <taxon>Pezizomycotina</taxon>
        <taxon>Dothideomycetes</taxon>
        <taxon>Pleosporomycetidae</taxon>
        <taxon>Pleosporales</taxon>
        <taxon>Pleosporales incertae sedis</taxon>
        <taxon>Lojkania</taxon>
    </lineage>
</organism>
<protein>
    <submittedName>
        <fullName evidence="4">FAD-linked reductase</fullName>
    </submittedName>
</protein>
<dbReference type="Pfam" id="PF00732">
    <property type="entry name" value="GMC_oxred_N"/>
    <property type="match status" value="1"/>
</dbReference>
<dbReference type="InterPro" id="IPR036188">
    <property type="entry name" value="FAD/NAD-bd_sf"/>
</dbReference>
<dbReference type="InterPro" id="IPR000172">
    <property type="entry name" value="GMC_OxRdtase_N"/>
</dbReference>
<proteinExistence type="inferred from homology"/>
<dbReference type="AlphaFoldDB" id="A0A9P4N884"/>
<evidence type="ECO:0000256" key="1">
    <source>
        <dbReference type="ARBA" id="ARBA00010790"/>
    </source>
</evidence>
<evidence type="ECO:0000313" key="5">
    <source>
        <dbReference type="Proteomes" id="UP000800093"/>
    </source>
</evidence>